<evidence type="ECO:0000313" key="7">
    <source>
        <dbReference type="Ensembl" id="ENSHHUP00000024789.1"/>
    </source>
</evidence>
<evidence type="ECO:0000256" key="3">
    <source>
        <dbReference type="ARBA" id="ARBA00022490"/>
    </source>
</evidence>
<dbReference type="InterPro" id="IPR029071">
    <property type="entry name" value="Ubiquitin-like_domsf"/>
</dbReference>
<name>A0A4W5LFW9_9TELE</name>
<keyword evidence="3" id="KW-0963">Cytoplasm</keyword>
<evidence type="ECO:0000256" key="5">
    <source>
        <dbReference type="PROSITE-ProRule" id="PRU00069"/>
    </source>
</evidence>
<keyword evidence="2" id="KW-0217">Developmental protein</keyword>
<dbReference type="Gene3D" id="2.40.240.130">
    <property type="match status" value="1"/>
</dbReference>
<dbReference type="PROSITE" id="PS50841">
    <property type="entry name" value="DIX"/>
    <property type="match status" value="1"/>
</dbReference>
<dbReference type="InterPro" id="IPR001158">
    <property type="entry name" value="DIX"/>
</dbReference>
<dbReference type="PANTHER" id="PTHR10878">
    <property type="entry name" value="SEGMENT POLARITY PROTEIN DISHEVELLED"/>
    <property type="match status" value="1"/>
</dbReference>
<dbReference type="SUPFAM" id="SSF54236">
    <property type="entry name" value="Ubiquitin-like"/>
    <property type="match status" value="1"/>
</dbReference>
<evidence type="ECO:0000256" key="1">
    <source>
        <dbReference type="ARBA" id="ARBA00004496"/>
    </source>
</evidence>
<evidence type="ECO:0000256" key="4">
    <source>
        <dbReference type="ARBA" id="ARBA00022687"/>
    </source>
</evidence>
<evidence type="ECO:0000256" key="2">
    <source>
        <dbReference type="ARBA" id="ARBA00022473"/>
    </source>
</evidence>
<comment type="subcellular location">
    <subcellularLocation>
        <location evidence="1">Cytoplasm</location>
    </subcellularLocation>
</comment>
<dbReference type="GO" id="GO:0060070">
    <property type="term" value="P:canonical Wnt signaling pathway"/>
    <property type="evidence" value="ECO:0007669"/>
    <property type="project" value="TreeGrafter"/>
</dbReference>
<dbReference type="PANTHER" id="PTHR10878:SF22">
    <property type="entry name" value="DIXIN"/>
    <property type="match status" value="1"/>
</dbReference>
<dbReference type="GO" id="GO:0005829">
    <property type="term" value="C:cytosol"/>
    <property type="evidence" value="ECO:0007669"/>
    <property type="project" value="TreeGrafter"/>
</dbReference>
<organism evidence="7 8">
    <name type="scientific">Hucho hucho</name>
    <name type="common">huchen</name>
    <dbReference type="NCBI Taxonomy" id="62062"/>
    <lineage>
        <taxon>Eukaryota</taxon>
        <taxon>Metazoa</taxon>
        <taxon>Chordata</taxon>
        <taxon>Craniata</taxon>
        <taxon>Vertebrata</taxon>
        <taxon>Euteleostomi</taxon>
        <taxon>Actinopterygii</taxon>
        <taxon>Neopterygii</taxon>
        <taxon>Teleostei</taxon>
        <taxon>Protacanthopterygii</taxon>
        <taxon>Salmoniformes</taxon>
        <taxon>Salmonidae</taxon>
        <taxon>Salmoninae</taxon>
        <taxon>Hucho</taxon>
    </lineage>
</organism>
<protein>
    <recommendedName>
        <fullName evidence="6">DIX domain-containing protein</fullName>
    </recommendedName>
</protein>
<evidence type="ECO:0000313" key="8">
    <source>
        <dbReference type="Proteomes" id="UP000314982"/>
    </source>
</evidence>
<reference evidence="7" key="3">
    <citation type="submission" date="2025-09" db="UniProtKB">
        <authorList>
            <consortium name="Ensembl"/>
        </authorList>
    </citation>
    <scope>IDENTIFICATION</scope>
</reference>
<dbReference type="SMART" id="SM00021">
    <property type="entry name" value="DAX"/>
    <property type="match status" value="1"/>
</dbReference>
<dbReference type="Pfam" id="PF00778">
    <property type="entry name" value="DIX"/>
    <property type="match status" value="1"/>
</dbReference>
<dbReference type="GeneTree" id="ENSGT00970000198075"/>
<accession>A0A4W5LFW9</accession>
<dbReference type="InterPro" id="IPR038207">
    <property type="entry name" value="DIX_dom_sf"/>
</dbReference>
<proteinExistence type="predicted"/>
<dbReference type="InterPro" id="IPR015506">
    <property type="entry name" value="Dsh/Dvl-rel"/>
</dbReference>
<reference evidence="8" key="1">
    <citation type="submission" date="2018-06" db="EMBL/GenBank/DDBJ databases">
        <title>Genome assembly of Danube salmon.</title>
        <authorList>
            <person name="Macqueen D.J."/>
            <person name="Gundappa M.K."/>
        </authorList>
    </citation>
    <scope>NUCLEOTIDE SEQUENCE [LARGE SCALE GENOMIC DNA]</scope>
</reference>
<keyword evidence="8" id="KW-1185">Reference proteome</keyword>
<dbReference type="Proteomes" id="UP000314982">
    <property type="component" value="Unassembled WGS sequence"/>
</dbReference>
<dbReference type="Ensembl" id="ENSHHUT00000025729.1">
    <property type="protein sequence ID" value="ENSHHUP00000024789.1"/>
    <property type="gene ID" value="ENSHHUG00000015579.1"/>
</dbReference>
<feature type="domain" description="DIX" evidence="6">
    <location>
        <begin position="13"/>
        <end position="84"/>
    </location>
</feature>
<dbReference type="STRING" id="62062.ENSHHUP00000024789"/>
<keyword evidence="4 5" id="KW-0879">Wnt signaling pathway</keyword>
<dbReference type="AlphaFoldDB" id="A0A4W5LFW9"/>
<evidence type="ECO:0000259" key="6">
    <source>
        <dbReference type="PROSITE" id="PS50841"/>
    </source>
</evidence>
<reference evidence="7" key="2">
    <citation type="submission" date="2025-08" db="UniProtKB">
        <authorList>
            <consortium name="Ensembl"/>
        </authorList>
    </citation>
    <scope>IDENTIFICATION</scope>
</reference>
<sequence length="84" mass="9707">MAHSYSSPLLSSCGSTKVLYFTDHSHTPCMIHINKRLGKVTLRDVKTAVDRDDNYRFHFKALDPEFGTVKEEVRRKGEERHEGE</sequence>